<dbReference type="VEuPathDB" id="VectorBase:CPIJ018376"/>
<keyword evidence="4" id="KW-1185">Reference proteome</keyword>
<dbReference type="OrthoDB" id="664115at2759"/>
<organism>
    <name type="scientific">Culex quinquefasciatus</name>
    <name type="common">Southern house mosquito</name>
    <name type="synonym">Culex pungens</name>
    <dbReference type="NCBI Taxonomy" id="7176"/>
    <lineage>
        <taxon>Eukaryota</taxon>
        <taxon>Metazoa</taxon>
        <taxon>Ecdysozoa</taxon>
        <taxon>Arthropoda</taxon>
        <taxon>Hexapoda</taxon>
        <taxon>Insecta</taxon>
        <taxon>Pterygota</taxon>
        <taxon>Neoptera</taxon>
        <taxon>Endopterygota</taxon>
        <taxon>Diptera</taxon>
        <taxon>Nematocera</taxon>
        <taxon>Culicoidea</taxon>
        <taxon>Culicidae</taxon>
        <taxon>Culicinae</taxon>
        <taxon>Culicini</taxon>
        <taxon>Culex</taxon>
        <taxon>Culex</taxon>
    </lineage>
</organism>
<keyword evidence="1" id="KW-0472">Membrane</keyword>
<dbReference type="EMBL" id="DS233016">
    <property type="protein sequence ID" value="EDS27516.1"/>
    <property type="molecule type" value="Genomic_DNA"/>
</dbReference>
<dbReference type="EnsemblMetazoa" id="CPIJ018376-RA">
    <property type="protein sequence ID" value="CPIJ018376-PA"/>
    <property type="gene ID" value="CPIJ018376"/>
</dbReference>
<gene>
    <name evidence="3" type="primary">6052431</name>
    <name evidence="2" type="ORF">CpipJ_CPIJ018376</name>
</gene>
<dbReference type="InParanoid" id="B0XGD4"/>
<reference evidence="2" key="1">
    <citation type="submission" date="2007-03" db="EMBL/GenBank/DDBJ databases">
        <title>Annotation of Culex pipiens quinquefasciatus.</title>
        <authorList>
            <consortium name="The Broad Institute Genome Sequencing Platform"/>
            <person name="Atkinson P.W."/>
            <person name="Hemingway J."/>
            <person name="Christensen B.M."/>
            <person name="Higgs S."/>
            <person name="Kodira C."/>
            <person name="Hannick L."/>
            <person name="Megy K."/>
            <person name="O'Leary S."/>
            <person name="Pearson M."/>
            <person name="Haas B.J."/>
            <person name="Mauceli E."/>
            <person name="Wortman J.R."/>
            <person name="Lee N.H."/>
            <person name="Guigo R."/>
            <person name="Stanke M."/>
            <person name="Alvarado L."/>
            <person name="Amedeo P."/>
            <person name="Antoine C.H."/>
            <person name="Arensburger P."/>
            <person name="Bidwell S.L."/>
            <person name="Crawford M."/>
            <person name="Camaro F."/>
            <person name="Devon K."/>
            <person name="Engels R."/>
            <person name="Hammond M."/>
            <person name="Howarth C."/>
            <person name="Koehrsen M."/>
            <person name="Lawson D."/>
            <person name="Montgomery P."/>
            <person name="Nene V."/>
            <person name="Nusbaum C."/>
            <person name="Puiu D."/>
            <person name="Romero-Severson J."/>
            <person name="Severson D.W."/>
            <person name="Shumway M."/>
            <person name="Sisk P."/>
            <person name="Stolte C."/>
            <person name="Zeng Q."/>
            <person name="Eisenstadt E."/>
            <person name="Fraser-Liggett C."/>
            <person name="Strausberg R."/>
            <person name="Galagan J."/>
            <person name="Birren B."/>
            <person name="Collins F.H."/>
        </authorList>
    </citation>
    <scope>NUCLEOTIDE SEQUENCE [LARGE SCALE GENOMIC DNA]</scope>
    <source>
        <strain evidence="2">JHB</strain>
    </source>
</reference>
<evidence type="ECO:0000313" key="2">
    <source>
        <dbReference type="EMBL" id="EDS27516.1"/>
    </source>
</evidence>
<accession>B0XGD4</accession>
<protein>
    <submittedName>
        <fullName evidence="2 3">Uncharacterized protein</fullName>
    </submittedName>
</protein>
<proteinExistence type="predicted"/>
<dbReference type="KEGG" id="cqu:CpipJ_CPIJ018376"/>
<name>B0XGD4_CULQU</name>
<evidence type="ECO:0000313" key="4">
    <source>
        <dbReference type="Proteomes" id="UP000002320"/>
    </source>
</evidence>
<dbReference type="HOGENOM" id="CLU_2266320_0_0_1"/>
<feature type="transmembrane region" description="Helical" evidence="1">
    <location>
        <begin position="20"/>
        <end position="45"/>
    </location>
</feature>
<sequence>MRNGTDGTIIQPGVVEDDSGLVAGIAIAVISIVVLAFLTVAYMVYRHHVHRNSTSMNFDNPVYRKTTEDQFSLEKNLPSSRMYPSTVGEEVRALARDYSVSIR</sequence>
<reference evidence="3" key="2">
    <citation type="submission" date="2020-05" db="UniProtKB">
        <authorList>
            <consortium name="EnsemblMetazoa"/>
        </authorList>
    </citation>
    <scope>IDENTIFICATION</scope>
    <source>
        <strain evidence="3">JHB</strain>
    </source>
</reference>
<evidence type="ECO:0000256" key="1">
    <source>
        <dbReference type="SAM" id="Phobius"/>
    </source>
</evidence>
<dbReference type="OMA" id="YNHARST"/>
<keyword evidence="1" id="KW-0812">Transmembrane</keyword>
<dbReference type="eggNOG" id="KOG1215">
    <property type="taxonomic scope" value="Eukaryota"/>
</dbReference>
<dbReference type="Proteomes" id="UP000002320">
    <property type="component" value="Unassembled WGS sequence"/>
</dbReference>
<dbReference type="STRING" id="7176.B0XGD4"/>
<dbReference type="VEuPathDB" id="VectorBase:CQUJHB006031"/>
<evidence type="ECO:0000313" key="3">
    <source>
        <dbReference type="EnsemblMetazoa" id="CPIJ018376-PA"/>
    </source>
</evidence>
<dbReference type="AlphaFoldDB" id="B0XGD4"/>
<keyword evidence="1" id="KW-1133">Transmembrane helix</keyword>